<accession>A0ABT8GF72</accession>
<dbReference type="EMBL" id="JAUHQA010000001">
    <property type="protein sequence ID" value="MDN4480082.1"/>
    <property type="molecule type" value="Genomic_DNA"/>
</dbReference>
<keyword evidence="4" id="KW-1185">Reference proteome</keyword>
<dbReference type="InterPro" id="IPR009045">
    <property type="entry name" value="Zn_M74/Hedgehog-like"/>
</dbReference>
<dbReference type="Pfam" id="PF02557">
    <property type="entry name" value="VanY"/>
    <property type="match status" value="1"/>
</dbReference>
<proteinExistence type="predicted"/>
<dbReference type="CDD" id="cd14852">
    <property type="entry name" value="LD-carboxypeptidase"/>
    <property type="match status" value="1"/>
</dbReference>
<protein>
    <submittedName>
        <fullName evidence="3">M15 family metallopeptidase</fullName>
    </submittedName>
</protein>
<dbReference type="InterPro" id="IPR058193">
    <property type="entry name" value="VanY/YodJ_core_dom"/>
</dbReference>
<gene>
    <name evidence="3" type="ORF">QQX02_03980</name>
</gene>
<comment type="caution">
    <text evidence="3">The sequence shown here is derived from an EMBL/GenBank/DDBJ whole genome shotgun (WGS) entry which is preliminary data.</text>
</comment>
<evidence type="ECO:0000313" key="3">
    <source>
        <dbReference type="EMBL" id="MDN4480082.1"/>
    </source>
</evidence>
<dbReference type="SUPFAM" id="SSF55166">
    <property type="entry name" value="Hedgehog/DD-peptidase"/>
    <property type="match status" value="1"/>
</dbReference>
<dbReference type="Proteomes" id="UP001172708">
    <property type="component" value="Unassembled WGS sequence"/>
</dbReference>
<dbReference type="PANTHER" id="PTHR34385">
    <property type="entry name" value="D-ALANYL-D-ALANINE CARBOXYPEPTIDASE"/>
    <property type="match status" value="1"/>
</dbReference>
<dbReference type="InterPro" id="IPR003709">
    <property type="entry name" value="VanY-like_core_dom"/>
</dbReference>
<evidence type="ECO:0000259" key="2">
    <source>
        <dbReference type="Pfam" id="PF02557"/>
    </source>
</evidence>
<dbReference type="RefSeq" id="WP_301141361.1">
    <property type="nucleotide sequence ID" value="NZ_JAUHQA010000001.1"/>
</dbReference>
<sequence>MSLASADVRDAAMSALGVSAAETSPSPGDVSEAAARASAAIDPITAPSQAQDVPTPRVSVSPGLDMDLHSLDDPASPWVVVNKSRAIDPLTWAPPELDSDGGAPMVPEASAALGEMRAAAADAGVPLAVGTGYRAHGFQEYLYGDYVARWGRDRADRFSARPGYSEHQTGWAVDVYGSAACRLKACFADEPAGEWVAAHGHEYGFIERYPQATEDVTGYKHEPWHLRYVGVELATEMREREIATMEEFFSLDPAPEYG</sequence>
<dbReference type="InterPro" id="IPR052179">
    <property type="entry name" value="DD-CPase-like"/>
</dbReference>
<feature type="region of interest" description="Disordered" evidence="1">
    <location>
        <begin position="18"/>
        <end position="57"/>
    </location>
</feature>
<dbReference type="Gene3D" id="3.30.1380.10">
    <property type="match status" value="1"/>
</dbReference>
<name>A0ABT8GF72_9MICO</name>
<feature type="domain" description="D-alanyl-D-alanine carboxypeptidase-like core" evidence="2">
    <location>
        <begin position="106"/>
        <end position="230"/>
    </location>
</feature>
<evidence type="ECO:0000313" key="4">
    <source>
        <dbReference type="Proteomes" id="UP001172708"/>
    </source>
</evidence>
<organism evidence="3 4">
    <name type="scientific">Demequina muriae</name>
    <dbReference type="NCBI Taxonomy" id="3051664"/>
    <lineage>
        <taxon>Bacteria</taxon>
        <taxon>Bacillati</taxon>
        <taxon>Actinomycetota</taxon>
        <taxon>Actinomycetes</taxon>
        <taxon>Micrococcales</taxon>
        <taxon>Demequinaceae</taxon>
        <taxon>Demequina</taxon>
    </lineage>
</organism>
<dbReference type="PANTHER" id="PTHR34385:SF1">
    <property type="entry name" value="PEPTIDOGLYCAN L-ALANYL-D-GLUTAMATE ENDOPEPTIDASE CWLK"/>
    <property type="match status" value="1"/>
</dbReference>
<reference evidence="3" key="1">
    <citation type="submission" date="2023-06" db="EMBL/GenBank/DDBJ databases">
        <title>Egi l300058.</title>
        <authorList>
            <person name="Gao L."/>
            <person name="Fang B.-Z."/>
            <person name="Li W.-J."/>
        </authorList>
    </citation>
    <scope>NUCLEOTIDE SEQUENCE</scope>
    <source>
        <strain evidence="3">EGI L300058</strain>
    </source>
</reference>
<evidence type="ECO:0000256" key="1">
    <source>
        <dbReference type="SAM" id="MobiDB-lite"/>
    </source>
</evidence>